<feature type="compositionally biased region" description="Pro residues" evidence="1">
    <location>
        <begin position="43"/>
        <end position="60"/>
    </location>
</feature>
<feature type="compositionally biased region" description="Acidic residues" evidence="1">
    <location>
        <begin position="121"/>
        <end position="130"/>
    </location>
</feature>
<feature type="region of interest" description="Disordered" evidence="1">
    <location>
        <begin position="19"/>
        <end position="62"/>
    </location>
</feature>
<dbReference type="Proteomes" id="UP001607303">
    <property type="component" value="Unassembled WGS sequence"/>
</dbReference>
<sequence length="190" mass="21678">MYARTHCTRFIARAIYSSAAGQPEEEEEEKSTLEGKVLIRKVPPSPSLPPPPPPTPPSTPTPNSSFKLWLLRLTANAKRRPFLTVYICIQLIVYENRAKLSALKQRHFLVTLRYITTRWNEEEDEDEDEKEKEKEKRGKKRQVGYDPKEILGLAVGSSEAHPHGNILNSYVDSGARPIDIGKEYRSRSAY</sequence>
<evidence type="ECO:0000313" key="3">
    <source>
        <dbReference type="Proteomes" id="UP001607303"/>
    </source>
</evidence>
<organism evidence="2 3">
    <name type="scientific">Vespula maculifrons</name>
    <name type="common">Eastern yellow jacket</name>
    <name type="synonym">Wasp</name>
    <dbReference type="NCBI Taxonomy" id="7453"/>
    <lineage>
        <taxon>Eukaryota</taxon>
        <taxon>Metazoa</taxon>
        <taxon>Ecdysozoa</taxon>
        <taxon>Arthropoda</taxon>
        <taxon>Hexapoda</taxon>
        <taxon>Insecta</taxon>
        <taxon>Pterygota</taxon>
        <taxon>Neoptera</taxon>
        <taxon>Endopterygota</taxon>
        <taxon>Hymenoptera</taxon>
        <taxon>Apocrita</taxon>
        <taxon>Aculeata</taxon>
        <taxon>Vespoidea</taxon>
        <taxon>Vespidae</taxon>
        <taxon>Vespinae</taxon>
        <taxon>Vespula</taxon>
    </lineage>
</organism>
<protein>
    <submittedName>
        <fullName evidence="2">Uncharacterized protein</fullName>
    </submittedName>
</protein>
<gene>
    <name evidence="2" type="ORF">V1477_013573</name>
</gene>
<dbReference type="AlphaFoldDB" id="A0ABD2BQ05"/>
<feature type="region of interest" description="Disordered" evidence="1">
    <location>
        <begin position="121"/>
        <end position="143"/>
    </location>
</feature>
<evidence type="ECO:0000313" key="2">
    <source>
        <dbReference type="EMBL" id="KAL2734855.1"/>
    </source>
</evidence>
<name>A0ABD2BQ05_VESMC</name>
<dbReference type="EMBL" id="JAYRBN010000070">
    <property type="protein sequence ID" value="KAL2734855.1"/>
    <property type="molecule type" value="Genomic_DNA"/>
</dbReference>
<reference evidence="2 3" key="1">
    <citation type="journal article" date="2024" name="Ann. Entomol. Soc. Am.">
        <title>Genomic analyses of the southern and eastern yellowjacket wasps (Hymenoptera: Vespidae) reveal evolutionary signatures of social life.</title>
        <authorList>
            <person name="Catto M.A."/>
            <person name="Caine P.B."/>
            <person name="Orr S.E."/>
            <person name="Hunt B.G."/>
            <person name="Goodisman M.A.D."/>
        </authorList>
    </citation>
    <scope>NUCLEOTIDE SEQUENCE [LARGE SCALE GENOMIC DNA]</scope>
    <source>
        <strain evidence="2">232</strain>
        <tissue evidence="2">Head and thorax</tissue>
    </source>
</reference>
<proteinExistence type="predicted"/>
<evidence type="ECO:0000256" key="1">
    <source>
        <dbReference type="SAM" id="MobiDB-lite"/>
    </source>
</evidence>
<comment type="caution">
    <text evidence="2">The sequence shown here is derived from an EMBL/GenBank/DDBJ whole genome shotgun (WGS) entry which is preliminary data.</text>
</comment>
<keyword evidence="3" id="KW-1185">Reference proteome</keyword>
<accession>A0ABD2BQ05</accession>